<dbReference type="Pfam" id="PF07282">
    <property type="entry name" value="Cas12f1-like_TNB"/>
    <property type="match status" value="1"/>
</dbReference>
<dbReference type="Proteomes" id="UP000030428">
    <property type="component" value="Unassembled WGS sequence"/>
</dbReference>
<name>A0A0A6P917_9GAMM</name>
<evidence type="ECO:0000313" key="3">
    <source>
        <dbReference type="EMBL" id="KHD09706.1"/>
    </source>
</evidence>
<dbReference type="AlphaFoldDB" id="A0A0A6P917"/>
<keyword evidence="1" id="KW-0238">DNA-binding</keyword>
<dbReference type="EMBL" id="JSZA02000083">
    <property type="protein sequence ID" value="KHD09706.1"/>
    <property type="molecule type" value="Genomic_DNA"/>
</dbReference>
<evidence type="ECO:0000313" key="4">
    <source>
        <dbReference type="Proteomes" id="UP000030428"/>
    </source>
</evidence>
<accession>A0A0A6P917</accession>
<dbReference type="GO" id="GO:0003677">
    <property type="term" value="F:DNA binding"/>
    <property type="evidence" value="ECO:0007669"/>
    <property type="project" value="UniProtKB-KW"/>
</dbReference>
<reference evidence="3 4" key="1">
    <citation type="journal article" date="2016" name="Front. Microbiol.">
        <title>Single-Cell (Meta-)Genomics of a Dimorphic Candidatus Thiomargarita nelsonii Reveals Genomic Plasticity.</title>
        <authorList>
            <person name="Flood B.E."/>
            <person name="Fliss P."/>
            <person name="Jones D.S."/>
            <person name="Dick G.J."/>
            <person name="Jain S."/>
            <person name="Kaster A.K."/>
            <person name="Winkel M."/>
            <person name="Mussmann M."/>
            <person name="Bailey J."/>
        </authorList>
    </citation>
    <scope>NUCLEOTIDE SEQUENCE [LARGE SCALE GENOMIC DNA]</scope>
    <source>
        <strain evidence="3">Hydrate Ridge</strain>
    </source>
</reference>
<comment type="caution">
    <text evidence="3">The sequence shown here is derived from an EMBL/GenBank/DDBJ whole genome shotgun (WGS) entry which is preliminary data.</text>
</comment>
<gene>
    <name evidence="3" type="ORF">PN36_19815</name>
</gene>
<organism evidence="3 4">
    <name type="scientific">Candidatus Thiomargarita nelsonii</name>
    <dbReference type="NCBI Taxonomy" id="1003181"/>
    <lineage>
        <taxon>Bacteria</taxon>
        <taxon>Pseudomonadati</taxon>
        <taxon>Pseudomonadota</taxon>
        <taxon>Gammaproteobacteria</taxon>
        <taxon>Thiotrichales</taxon>
        <taxon>Thiotrichaceae</taxon>
        <taxon>Thiomargarita</taxon>
    </lineage>
</organism>
<evidence type="ECO:0000256" key="1">
    <source>
        <dbReference type="ARBA" id="ARBA00023125"/>
    </source>
</evidence>
<evidence type="ECO:0000259" key="2">
    <source>
        <dbReference type="Pfam" id="PF07282"/>
    </source>
</evidence>
<keyword evidence="4" id="KW-1185">Reference proteome</keyword>
<proteinExistence type="predicted"/>
<feature type="domain" description="Cas12f1-like TNB" evidence="2">
    <location>
        <begin position="21"/>
        <end position="83"/>
    </location>
</feature>
<protein>
    <recommendedName>
        <fullName evidence="2">Cas12f1-like TNB domain-containing protein</fullName>
    </recommendedName>
</protein>
<dbReference type="InterPro" id="IPR010095">
    <property type="entry name" value="Cas12f1-like_TNB"/>
</dbReference>
<sequence>MRQENDFSDAKQLEECAGSAHYRFKQTLKWMAKKYGKTVIDANESYTSKTLWDGSILKNLGGKASILFQGKRVNRDIHGARNILILFLTKVVDVLSPLGTYPLDITKADFCGFGVFK</sequence>